<reference evidence="2 3" key="1">
    <citation type="submission" date="2019-08" db="EMBL/GenBank/DDBJ databases">
        <title>Lentzea from Indian Himalayas.</title>
        <authorList>
            <person name="Mandal S."/>
            <person name="Mallick Gupta A."/>
            <person name="Maiti P.K."/>
            <person name="Sarkar J."/>
            <person name="Mandal S."/>
        </authorList>
    </citation>
    <scope>NUCLEOTIDE SEQUENCE [LARGE SCALE GENOMIC DNA]</scope>
    <source>
        <strain evidence="2 3">PSKA42</strain>
    </source>
</reference>
<feature type="transmembrane region" description="Helical" evidence="1">
    <location>
        <begin position="12"/>
        <end position="28"/>
    </location>
</feature>
<dbReference type="EMBL" id="VSRL01000121">
    <property type="protein sequence ID" value="NKE60392.1"/>
    <property type="molecule type" value="Genomic_DNA"/>
</dbReference>
<keyword evidence="3" id="KW-1185">Reference proteome</keyword>
<proteinExistence type="predicted"/>
<dbReference type="PIRSF" id="PIRSF020606">
    <property type="entry name" value="UCP020606"/>
    <property type="match status" value="1"/>
</dbReference>
<evidence type="ECO:0000256" key="1">
    <source>
        <dbReference type="SAM" id="Phobius"/>
    </source>
</evidence>
<name>A0ABX1FN68_9PSEU</name>
<protein>
    <submittedName>
        <fullName evidence="2">DUF2238 domain-containing protein</fullName>
    </submittedName>
</protein>
<evidence type="ECO:0000313" key="3">
    <source>
        <dbReference type="Proteomes" id="UP001515943"/>
    </source>
</evidence>
<sequence length="208" mass="23104">MVRGAGRIEARVLAGVVVVALVVTGLQTRSLGTWTLEVVWVVIGLPLVLALRERFPLTRLLCWLLVLHALVLCYGGQYTYAETPLGEWVQGWLGTQRNNYDRFAHVVQGFVPAVAVREVLLRRTPLRPGGWTFFLTVSVCLAIGASFELIEWFSALVLGSGADDFLATQGDPWDTQWDMFLCLCGAVVSLLVWRRIHDRQLGRAVDGP</sequence>
<feature type="transmembrane region" description="Helical" evidence="1">
    <location>
        <begin position="60"/>
        <end position="80"/>
    </location>
</feature>
<feature type="transmembrane region" description="Helical" evidence="1">
    <location>
        <begin position="34"/>
        <end position="51"/>
    </location>
</feature>
<organism evidence="2 3">
    <name type="scientific">Lentzea indica</name>
    <dbReference type="NCBI Taxonomy" id="2604800"/>
    <lineage>
        <taxon>Bacteria</taxon>
        <taxon>Bacillati</taxon>
        <taxon>Actinomycetota</taxon>
        <taxon>Actinomycetes</taxon>
        <taxon>Pseudonocardiales</taxon>
        <taxon>Pseudonocardiaceae</taxon>
        <taxon>Lentzea</taxon>
    </lineage>
</organism>
<keyword evidence="1" id="KW-0812">Transmembrane</keyword>
<keyword evidence="1" id="KW-0472">Membrane</keyword>
<feature type="transmembrane region" description="Helical" evidence="1">
    <location>
        <begin position="132"/>
        <end position="155"/>
    </location>
</feature>
<dbReference type="Proteomes" id="UP001515943">
    <property type="component" value="Unassembled WGS sequence"/>
</dbReference>
<accession>A0ABX1FN68</accession>
<dbReference type="InterPro" id="IPR014509">
    <property type="entry name" value="YjdF-like"/>
</dbReference>
<dbReference type="InterPro" id="IPR058534">
    <property type="entry name" value="YjdF"/>
</dbReference>
<comment type="caution">
    <text evidence="2">The sequence shown here is derived from an EMBL/GenBank/DDBJ whole genome shotgun (WGS) entry which is preliminary data.</text>
</comment>
<feature type="transmembrane region" description="Helical" evidence="1">
    <location>
        <begin position="175"/>
        <end position="193"/>
    </location>
</feature>
<feature type="transmembrane region" description="Helical" evidence="1">
    <location>
        <begin position="100"/>
        <end position="120"/>
    </location>
</feature>
<keyword evidence="1" id="KW-1133">Transmembrane helix</keyword>
<dbReference type="Pfam" id="PF09997">
    <property type="entry name" value="DUF2238"/>
    <property type="match status" value="1"/>
</dbReference>
<evidence type="ECO:0000313" key="2">
    <source>
        <dbReference type="EMBL" id="NKE60392.1"/>
    </source>
</evidence>
<gene>
    <name evidence="2" type="ORF">FXN61_27810</name>
</gene>